<evidence type="ECO:0000256" key="3">
    <source>
        <dbReference type="ARBA" id="ARBA00023012"/>
    </source>
</evidence>
<dbReference type="InterPro" id="IPR050482">
    <property type="entry name" value="Sensor_HK_TwoCompSys"/>
</dbReference>
<keyword evidence="2" id="KW-0418">Kinase</keyword>
<feature type="transmembrane region" description="Helical" evidence="4">
    <location>
        <begin position="72"/>
        <end position="91"/>
    </location>
</feature>
<dbReference type="EMBL" id="BAAAMK010000001">
    <property type="protein sequence ID" value="GAA1943126.1"/>
    <property type="molecule type" value="Genomic_DNA"/>
</dbReference>
<feature type="transmembrane region" description="Helical" evidence="4">
    <location>
        <begin position="172"/>
        <end position="196"/>
    </location>
</feature>
<keyword evidence="3" id="KW-0902">Two-component regulatory system</keyword>
<feature type="transmembrane region" description="Helical" evidence="4">
    <location>
        <begin position="36"/>
        <end position="60"/>
    </location>
</feature>
<dbReference type="InterPro" id="IPR036890">
    <property type="entry name" value="HATPase_C_sf"/>
</dbReference>
<gene>
    <name evidence="6" type="ORF">GCM10009717_06890</name>
</gene>
<dbReference type="Pfam" id="PF02518">
    <property type="entry name" value="HATPase_c"/>
    <property type="match status" value="1"/>
</dbReference>
<organism evidence="6 7">
    <name type="scientific">Agromyces allii</name>
    <dbReference type="NCBI Taxonomy" id="393607"/>
    <lineage>
        <taxon>Bacteria</taxon>
        <taxon>Bacillati</taxon>
        <taxon>Actinomycetota</taxon>
        <taxon>Actinomycetes</taxon>
        <taxon>Micrococcales</taxon>
        <taxon>Microbacteriaceae</taxon>
        <taxon>Agromyces</taxon>
    </lineage>
</organism>
<keyword evidence="1" id="KW-0808">Transferase</keyword>
<sequence>MTREQVETVASRALGIFGVVFGLQALPLALTQAAGLLPGAGASIIAFLYGAILAIALAALTQAAGLLPGAGASIIAFLYGAILAIALAALTRTAVRSAALTFAVLYAASIVIWPFVVDDVGIVSSSPPWLYYLCTVATTAAVVALPMPWAAAYTVLVPALYCVVRLLPTGGAVTPLVAVLDAMYALILGAVVLIIVTMLRNAAKAVDVAQEGALQRYEHAVRLHASEVERAKVDALVHDSVLTTLLSAAAADAPEEQALAARMARDAMHRLDEAGAAQSPADDRMRLPALVRRLRAALASFAAPFTVRVVNTGGVDLPADAGEALYAASVQAMVNSMQHADDPGRTVRRELRVRGIRTGGCVVEVSDNGVGFDVSTVPSERLGVRVSVIERMANVGGSAVIDSTPGVGTTVSLVWPAGMEGTR</sequence>
<keyword evidence="4" id="KW-0472">Membrane</keyword>
<protein>
    <recommendedName>
        <fullName evidence="5">Histidine kinase/HSP90-like ATPase domain-containing protein</fullName>
    </recommendedName>
</protein>
<keyword evidence="7" id="KW-1185">Reference proteome</keyword>
<dbReference type="PANTHER" id="PTHR24421">
    <property type="entry name" value="NITRATE/NITRITE SENSOR PROTEIN NARX-RELATED"/>
    <property type="match status" value="1"/>
</dbReference>
<comment type="caution">
    <text evidence="6">The sequence shown here is derived from an EMBL/GenBank/DDBJ whole genome shotgun (WGS) entry which is preliminary data.</text>
</comment>
<name>A0ABP5BHT6_9MICO</name>
<dbReference type="Proteomes" id="UP001499954">
    <property type="component" value="Unassembled WGS sequence"/>
</dbReference>
<keyword evidence="4" id="KW-1133">Transmembrane helix</keyword>
<evidence type="ECO:0000256" key="1">
    <source>
        <dbReference type="ARBA" id="ARBA00022679"/>
    </source>
</evidence>
<feature type="transmembrane region" description="Helical" evidence="4">
    <location>
        <begin position="12"/>
        <end position="30"/>
    </location>
</feature>
<evidence type="ECO:0000256" key="4">
    <source>
        <dbReference type="SAM" id="Phobius"/>
    </source>
</evidence>
<dbReference type="InterPro" id="IPR003594">
    <property type="entry name" value="HATPase_dom"/>
</dbReference>
<evidence type="ECO:0000313" key="7">
    <source>
        <dbReference type="Proteomes" id="UP001499954"/>
    </source>
</evidence>
<keyword evidence="4" id="KW-0812">Transmembrane</keyword>
<feature type="domain" description="Histidine kinase/HSP90-like ATPase" evidence="5">
    <location>
        <begin position="331"/>
        <end position="417"/>
    </location>
</feature>
<proteinExistence type="predicted"/>
<dbReference type="SUPFAM" id="SSF55874">
    <property type="entry name" value="ATPase domain of HSP90 chaperone/DNA topoisomerase II/histidine kinase"/>
    <property type="match status" value="1"/>
</dbReference>
<dbReference type="Gene3D" id="3.30.565.10">
    <property type="entry name" value="Histidine kinase-like ATPase, C-terminal domain"/>
    <property type="match status" value="1"/>
</dbReference>
<accession>A0ABP5BHT6</accession>
<feature type="transmembrane region" description="Helical" evidence="4">
    <location>
        <begin position="97"/>
        <end position="117"/>
    </location>
</feature>
<evidence type="ECO:0000313" key="6">
    <source>
        <dbReference type="EMBL" id="GAA1943126.1"/>
    </source>
</evidence>
<reference evidence="7" key="1">
    <citation type="journal article" date="2019" name="Int. J. Syst. Evol. Microbiol.">
        <title>The Global Catalogue of Microorganisms (GCM) 10K type strain sequencing project: providing services to taxonomists for standard genome sequencing and annotation.</title>
        <authorList>
            <consortium name="The Broad Institute Genomics Platform"/>
            <consortium name="The Broad Institute Genome Sequencing Center for Infectious Disease"/>
            <person name="Wu L."/>
            <person name="Ma J."/>
        </authorList>
    </citation>
    <scope>NUCLEOTIDE SEQUENCE [LARGE SCALE GENOMIC DNA]</scope>
    <source>
        <strain evidence="7">JCM 13584</strain>
    </source>
</reference>
<evidence type="ECO:0000256" key="2">
    <source>
        <dbReference type="ARBA" id="ARBA00022777"/>
    </source>
</evidence>
<dbReference type="RefSeq" id="WP_344313912.1">
    <property type="nucleotide sequence ID" value="NZ_BAAAMK010000001.1"/>
</dbReference>
<feature type="transmembrane region" description="Helical" evidence="4">
    <location>
        <begin position="129"/>
        <end position="152"/>
    </location>
</feature>
<evidence type="ECO:0000259" key="5">
    <source>
        <dbReference type="Pfam" id="PF02518"/>
    </source>
</evidence>